<proteinExistence type="inferred from homology"/>
<evidence type="ECO:0000313" key="7">
    <source>
        <dbReference type="EMBL" id="HIU47700.1"/>
    </source>
</evidence>
<dbReference type="Gene3D" id="1.10.40.30">
    <property type="entry name" value="Fumarase/aspartase (C-terminal domain)"/>
    <property type="match status" value="1"/>
</dbReference>
<reference evidence="7" key="2">
    <citation type="journal article" date="2021" name="PeerJ">
        <title>Extensive microbial diversity within the chicken gut microbiome revealed by metagenomics and culture.</title>
        <authorList>
            <person name="Gilroy R."/>
            <person name="Ravi A."/>
            <person name="Getino M."/>
            <person name="Pursley I."/>
            <person name="Horton D.L."/>
            <person name="Alikhan N.F."/>
            <person name="Baker D."/>
            <person name="Gharbi K."/>
            <person name="Hall N."/>
            <person name="Watson M."/>
            <person name="Adriaenssens E.M."/>
            <person name="Foster-Nyarko E."/>
            <person name="Jarju S."/>
            <person name="Secka A."/>
            <person name="Antonio M."/>
            <person name="Oren A."/>
            <person name="Chaudhuri R.R."/>
            <person name="La Ragione R."/>
            <person name="Hildebrand F."/>
            <person name="Pallen M.J."/>
        </authorList>
    </citation>
    <scope>NUCLEOTIDE SEQUENCE</scope>
    <source>
        <strain evidence="7">ChiSxjej2B14-8506</strain>
    </source>
</reference>
<dbReference type="EC" id="4.3.2.2" evidence="4 5"/>
<dbReference type="Pfam" id="PF10397">
    <property type="entry name" value="ADSL_C"/>
    <property type="match status" value="1"/>
</dbReference>
<keyword evidence="3 5" id="KW-0456">Lyase</keyword>
<dbReference type="GO" id="GO:0008652">
    <property type="term" value="P:amino acid biosynthetic process"/>
    <property type="evidence" value="ECO:0007669"/>
    <property type="project" value="UniProtKB-KW"/>
</dbReference>
<feature type="domain" description="Adenylosuccinate lyase C-terminal" evidence="6">
    <location>
        <begin position="369"/>
        <end position="453"/>
    </location>
</feature>
<dbReference type="PANTHER" id="PTHR43172:SF1">
    <property type="entry name" value="ADENYLOSUCCINATE LYASE"/>
    <property type="match status" value="1"/>
</dbReference>
<dbReference type="NCBIfam" id="TIGR00928">
    <property type="entry name" value="purB"/>
    <property type="match status" value="1"/>
</dbReference>
<comment type="pathway">
    <text evidence="5">Purine metabolism; AMP biosynthesis via de novo pathway; AMP from IMP: step 2/2.</text>
</comment>
<dbReference type="GO" id="GO:0004018">
    <property type="term" value="F:N6-(1,2-dicarboxyethyl)AMP AMP-lyase (fumarate-forming) activity"/>
    <property type="evidence" value="ECO:0007669"/>
    <property type="project" value="UniProtKB-UniRule"/>
</dbReference>
<comment type="pathway">
    <text evidence="5">Purine metabolism; IMP biosynthesis via de novo pathway; 5-amino-1-(5-phospho-D-ribosyl)imidazole-4-carboxamide from 5-amino-1-(5-phospho-D-ribosyl)imidazole-4-carboxylate: step 2/2.</text>
</comment>
<dbReference type="InterPro" id="IPR004769">
    <property type="entry name" value="Pur_lyase"/>
</dbReference>
<dbReference type="Proteomes" id="UP000824123">
    <property type="component" value="Unassembled WGS sequence"/>
</dbReference>
<dbReference type="InterPro" id="IPR008948">
    <property type="entry name" value="L-Aspartase-like"/>
</dbReference>
<keyword evidence="2 5" id="KW-0658">Purine biosynthesis</keyword>
<comment type="similarity">
    <text evidence="5">Belongs to the lyase 1 family. Adenylosuccinate lyase subfamily.</text>
</comment>
<dbReference type="FunFam" id="1.10.275.60:FF:000001">
    <property type="entry name" value="Adenylosuccinate lyase"/>
    <property type="match status" value="1"/>
</dbReference>
<dbReference type="Gene3D" id="1.20.200.10">
    <property type="entry name" value="Fumarase/aspartase (Central domain)"/>
    <property type="match status" value="1"/>
</dbReference>
<evidence type="ECO:0000256" key="2">
    <source>
        <dbReference type="ARBA" id="ARBA00022755"/>
    </source>
</evidence>
<dbReference type="PANTHER" id="PTHR43172">
    <property type="entry name" value="ADENYLOSUCCINATE LYASE"/>
    <property type="match status" value="1"/>
</dbReference>
<dbReference type="SMART" id="SM00998">
    <property type="entry name" value="ADSL_C"/>
    <property type="match status" value="1"/>
</dbReference>
<evidence type="ECO:0000259" key="6">
    <source>
        <dbReference type="SMART" id="SM00998"/>
    </source>
</evidence>
<dbReference type="GO" id="GO:0044208">
    <property type="term" value="P:'de novo' AMP biosynthetic process"/>
    <property type="evidence" value="ECO:0007669"/>
    <property type="project" value="TreeGrafter"/>
</dbReference>
<evidence type="ECO:0000256" key="5">
    <source>
        <dbReference type="RuleBase" id="RU361172"/>
    </source>
</evidence>
<name>A0A9D1LTM0_9FIRM</name>
<dbReference type="Gene3D" id="1.10.275.60">
    <property type="match status" value="1"/>
</dbReference>
<organism evidence="7 8">
    <name type="scientific">Candidatus Fimadaptatus faecigallinarum</name>
    <dbReference type="NCBI Taxonomy" id="2840814"/>
    <lineage>
        <taxon>Bacteria</taxon>
        <taxon>Bacillati</taxon>
        <taxon>Bacillota</taxon>
        <taxon>Clostridia</taxon>
        <taxon>Eubacteriales</taxon>
        <taxon>Candidatus Fimadaptatus</taxon>
    </lineage>
</organism>
<comment type="caution">
    <text evidence="7">The sequence shown here is derived from an EMBL/GenBank/DDBJ whole genome shotgun (WGS) entry which is preliminary data.</text>
</comment>
<dbReference type="EMBL" id="DVNK01000063">
    <property type="protein sequence ID" value="HIU47700.1"/>
    <property type="molecule type" value="Genomic_DNA"/>
</dbReference>
<dbReference type="Pfam" id="PF00206">
    <property type="entry name" value="Lyase_1"/>
    <property type="match status" value="1"/>
</dbReference>
<comment type="catalytic activity">
    <reaction evidence="5">
        <text>N(6)-(1,2-dicarboxyethyl)-AMP = fumarate + AMP</text>
        <dbReference type="Rhea" id="RHEA:16853"/>
        <dbReference type="ChEBI" id="CHEBI:29806"/>
        <dbReference type="ChEBI" id="CHEBI:57567"/>
        <dbReference type="ChEBI" id="CHEBI:456215"/>
        <dbReference type="EC" id="4.3.2.2"/>
    </reaction>
</comment>
<evidence type="ECO:0000256" key="3">
    <source>
        <dbReference type="ARBA" id="ARBA00023239"/>
    </source>
</evidence>
<dbReference type="InterPro" id="IPR019468">
    <property type="entry name" value="AdenyloSucc_lyase_C"/>
</dbReference>
<evidence type="ECO:0000256" key="1">
    <source>
        <dbReference type="ARBA" id="ARBA00022605"/>
    </source>
</evidence>
<protein>
    <recommendedName>
        <fullName evidence="4 5">Adenylosuccinate lyase</fullName>
        <shortName evidence="5">ASL</shortName>
        <ecNumber evidence="4 5">4.3.2.2</ecNumber>
    </recommendedName>
    <alternativeName>
        <fullName evidence="5">Adenylosuccinase</fullName>
    </alternativeName>
</protein>
<dbReference type="InterPro" id="IPR020557">
    <property type="entry name" value="Fumarate_lyase_CS"/>
</dbReference>
<keyword evidence="1" id="KW-0028">Amino-acid biosynthesis</keyword>
<dbReference type="SUPFAM" id="SSF48557">
    <property type="entry name" value="L-aspartase-like"/>
    <property type="match status" value="1"/>
</dbReference>
<dbReference type="AlphaFoldDB" id="A0A9D1LTM0"/>
<gene>
    <name evidence="7" type="ORF">IAC59_10670</name>
</gene>
<dbReference type="InterPro" id="IPR022761">
    <property type="entry name" value="Fumarate_lyase_N"/>
</dbReference>
<dbReference type="GO" id="GO:0070626">
    <property type="term" value="F:(S)-2-(5-amino-1-(5-phospho-D-ribosyl)imidazole-4-carboxamido) succinate lyase (fumarate-forming) activity"/>
    <property type="evidence" value="ECO:0007669"/>
    <property type="project" value="TreeGrafter"/>
</dbReference>
<sequence length="474" mass="53419">MHDVYENPLTTRYASHAMQQLFSQDTRTITWRKLWVALAESEMELGLPVTQAQVDELKAHITDIDYDAVARKEREIRHDVMAHVYAYGLCCPNAKGIIHLGATSCYVTDNADVLIYRDALKLVRAKLLEAVRRLRGFAIKYRDLPTLGLTHLQPAQLVTVGKRACLWMQDLLMDLEDIDHTLSTMRLLGNKGTTGTQASFMELMEGDNARVCELEKRIAHKMGMDKVFAVSGQTYPRKLDFRIMSTLSAVAQSAYKFAQDMRLLQSYREIEEPFEKNQVGSSAMAYKRNPMRSERICSLSRHVMALAQDAAMTASTQWFERTLDDSAVRRICMPEAFMAVDAVLELYCNVADGLVVYPRVIARRVDENLPFMATENVLMEAVKHGGDRQAVHERIRQHSQAAARRVKEDGLDNNLIELMANDPEIPVSRDEIVGTLKAENFIGRCPAQVDEFIAQCVDPALATAEATSMEGVKV</sequence>
<dbReference type="PRINTS" id="PR00149">
    <property type="entry name" value="FUMRATELYASE"/>
</dbReference>
<dbReference type="CDD" id="cd03302">
    <property type="entry name" value="Adenylsuccinate_lyase_2"/>
    <property type="match status" value="1"/>
</dbReference>
<comment type="catalytic activity">
    <reaction evidence="5">
        <text>(2S)-2-[5-amino-1-(5-phospho-beta-D-ribosyl)imidazole-4-carboxamido]succinate = 5-amino-1-(5-phospho-beta-D-ribosyl)imidazole-4-carboxamide + fumarate</text>
        <dbReference type="Rhea" id="RHEA:23920"/>
        <dbReference type="ChEBI" id="CHEBI:29806"/>
        <dbReference type="ChEBI" id="CHEBI:58443"/>
        <dbReference type="ChEBI" id="CHEBI:58475"/>
        <dbReference type="EC" id="4.3.2.2"/>
    </reaction>
</comment>
<dbReference type="InterPro" id="IPR000362">
    <property type="entry name" value="Fumarate_lyase_fam"/>
</dbReference>
<dbReference type="PROSITE" id="PS00163">
    <property type="entry name" value="FUMARATE_LYASES"/>
    <property type="match status" value="1"/>
</dbReference>
<accession>A0A9D1LTM0</accession>
<reference evidence="7" key="1">
    <citation type="submission" date="2020-10" db="EMBL/GenBank/DDBJ databases">
        <authorList>
            <person name="Gilroy R."/>
        </authorList>
    </citation>
    <scope>NUCLEOTIDE SEQUENCE</scope>
    <source>
        <strain evidence="7">ChiSxjej2B14-8506</strain>
    </source>
</reference>
<evidence type="ECO:0000256" key="4">
    <source>
        <dbReference type="NCBIfam" id="TIGR00928"/>
    </source>
</evidence>
<evidence type="ECO:0000313" key="8">
    <source>
        <dbReference type="Proteomes" id="UP000824123"/>
    </source>
</evidence>
<dbReference type="GO" id="GO:0005829">
    <property type="term" value="C:cytosol"/>
    <property type="evidence" value="ECO:0007669"/>
    <property type="project" value="TreeGrafter"/>
</dbReference>